<comment type="caution">
    <text evidence="1">The sequence shown here is derived from an EMBL/GenBank/DDBJ whole genome shotgun (WGS) entry which is preliminary data.</text>
</comment>
<reference evidence="1 2" key="2">
    <citation type="submission" date="2019-08" db="EMBL/GenBank/DDBJ databases">
        <title>Amycolatopsis acidicola sp. nov., isolated from peat swamp forest soil.</title>
        <authorList>
            <person name="Srisuk N."/>
        </authorList>
    </citation>
    <scope>NUCLEOTIDE SEQUENCE [LARGE SCALE GENOMIC DNA]</scope>
    <source>
        <strain evidence="1 2">TBRC 6029</strain>
    </source>
</reference>
<organism evidence="1 2">
    <name type="scientific">Amycolatopsis rhizosphaerae</name>
    <dbReference type="NCBI Taxonomy" id="2053003"/>
    <lineage>
        <taxon>Bacteria</taxon>
        <taxon>Bacillati</taxon>
        <taxon>Actinomycetota</taxon>
        <taxon>Actinomycetes</taxon>
        <taxon>Pseudonocardiales</taxon>
        <taxon>Pseudonocardiaceae</taxon>
        <taxon>Amycolatopsis</taxon>
    </lineage>
</organism>
<evidence type="ECO:0000313" key="2">
    <source>
        <dbReference type="Proteomes" id="UP000320011"/>
    </source>
</evidence>
<dbReference type="Proteomes" id="UP000320011">
    <property type="component" value="Unassembled WGS sequence"/>
</dbReference>
<sequence>MAGMRSDDLPVEVSRSVELFLAAADELSPGLVTGFYLVGSVALGDFHPRGAGRGRLSTASDIDFVAVTDRRLEPESRETAAVAEAHARTVNRFPRPHFDGAVLTWSDLATGPDDCPDVPCAQESRFTPAGRSGVNPVMFCELAWHGIAVRGPQPAEVNLWADQDALRAFTVDNLRTYWRPWWQQKRQRSALSLAIGLSAWFPVWAVLGVSRLHHLLATGTMTSKCGAGRYAQKEFDPRWQRIIAESLSLRTDGAEGRRSYRNPLARRRDTLAFLDTTIDAALALPAKP</sequence>
<reference evidence="1 2" key="1">
    <citation type="submission" date="2019-07" db="EMBL/GenBank/DDBJ databases">
        <authorList>
            <person name="Duangmal K."/>
            <person name="Teo W.F.A."/>
        </authorList>
    </citation>
    <scope>NUCLEOTIDE SEQUENCE [LARGE SCALE GENOMIC DNA]</scope>
    <source>
        <strain evidence="1 2">TBRC 6029</strain>
    </source>
</reference>
<proteinExistence type="predicted"/>
<dbReference type="EMBL" id="VJWX01000805">
    <property type="protein sequence ID" value="TVT15271.1"/>
    <property type="molecule type" value="Genomic_DNA"/>
</dbReference>
<evidence type="ECO:0000313" key="1">
    <source>
        <dbReference type="EMBL" id="TVT15271.1"/>
    </source>
</evidence>
<dbReference type="AlphaFoldDB" id="A0A557ZTB9"/>
<gene>
    <name evidence="1" type="ORF">FNH05_37025</name>
</gene>
<protein>
    <submittedName>
        <fullName evidence="1">DNA polymerase subunit beta</fullName>
    </submittedName>
</protein>
<accession>A0A557ZTB9</accession>
<keyword evidence="2" id="KW-1185">Reference proteome</keyword>
<name>A0A557ZTB9_9PSEU</name>